<name>A0ABQ1ZEL4_9BACL</name>
<protein>
    <recommendedName>
        <fullName evidence="1">Glycosyl transferase family 1 domain-containing protein</fullName>
    </recommendedName>
</protein>
<dbReference type="PANTHER" id="PTHR12526">
    <property type="entry name" value="GLYCOSYLTRANSFERASE"/>
    <property type="match status" value="1"/>
</dbReference>
<feature type="domain" description="Glycosyl transferase family 1" evidence="1">
    <location>
        <begin position="195"/>
        <end position="349"/>
    </location>
</feature>
<comment type="caution">
    <text evidence="2">The sequence shown here is derived from an EMBL/GenBank/DDBJ whole genome shotgun (WGS) entry which is preliminary data.</text>
</comment>
<dbReference type="EMBL" id="BMFU01000004">
    <property type="protein sequence ID" value="GGH58092.1"/>
    <property type="molecule type" value="Genomic_DNA"/>
</dbReference>
<organism evidence="2 3">
    <name type="scientific">Paenibacillus silvae</name>
    <dbReference type="NCBI Taxonomy" id="1325358"/>
    <lineage>
        <taxon>Bacteria</taxon>
        <taxon>Bacillati</taxon>
        <taxon>Bacillota</taxon>
        <taxon>Bacilli</taxon>
        <taxon>Bacillales</taxon>
        <taxon>Paenibacillaceae</taxon>
        <taxon>Paenibacillus</taxon>
    </lineage>
</organism>
<dbReference type="Proteomes" id="UP000652153">
    <property type="component" value="Unassembled WGS sequence"/>
</dbReference>
<evidence type="ECO:0000313" key="2">
    <source>
        <dbReference type="EMBL" id="GGH58092.1"/>
    </source>
</evidence>
<dbReference type="Gene3D" id="3.40.50.2000">
    <property type="entry name" value="Glycogen Phosphorylase B"/>
    <property type="match status" value="2"/>
</dbReference>
<reference evidence="3" key="1">
    <citation type="journal article" date="2019" name="Int. J. Syst. Evol. Microbiol.">
        <title>The Global Catalogue of Microorganisms (GCM) 10K type strain sequencing project: providing services to taxonomists for standard genome sequencing and annotation.</title>
        <authorList>
            <consortium name="The Broad Institute Genomics Platform"/>
            <consortium name="The Broad Institute Genome Sequencing Center for Infectious Disease"/>
            <person name="Wu L."/>
            <person name="Ma J."/>
        </authorList>
    </citation>
    <scope>NUCLEOTIDE SEQUENCE [LARGE SCALE GENOMIC DNA]</scope>
    <source>
        <strain evidence="3">CGMCC 1.12770</strain>
    </source>
</reference>
<accession>A0ABQ1ZEL4</accession>
<dbReference type="SUPFAM" id="SSF53756">
    <property type="entry name" value="UDP-Glycosyltransferase/glycogen phosphorylase"/>
    <property type="match status" value="1"/>
</dbReference>
<proteinExistence type="predicted"/>
<dbReference type="InterPro" id="IPR001296">
    <property type="entry name" value="Glyco_trans_1"/>
</dbReference>
<dbReference type="RefSeq" id="WP_188592986.1">
    <property type="nucleotide sequence ID" value="NZ_BMFU01000004.1"/>
</dbReference>
<dbReference type="Pfam" id="PF00534">
    <property type="entry name" value="Glycos_transf_1"/>
    <property type="match status" value="1"/>
</dbReference>
<keyword evidence="3" id="KW-1185">Reference proteome</keyword>
<evidence type="ECO:0000313" key="3">
    <source>
        <dbReference type="Proteomes" id="UP000652153"/>
    </source>
</evidence>
<sequence length="375" mass="41456">MKLHRDNNVLLITDVTGEGGTDTFLIDVALAGRNEGWNISALINDTSGSDQLGRTLTKSGVPVVRAPLYHGYYDKYQRRKATLDAINFFKPNIIHVFCGSPRSAITPREIAIEKGIPLFFTEAFVPEQPHFAPGIHERVHELYEQATAVTTVCRDNIRLLSRVYGFPAEKIIYVPSSIKVDPTSLEIDNNTIASGKVIKAVTAGRFVKQKGIDILIKAINLLDEQSRSKINFTIIGAGEDEQLLKNMVNNYGLEGMVSFINWQQDLSEALESFDVFIAPSRHEGGLPFTILVALAKGLPLIGSSVSGIKEALDGGELGELVEPENVLALSETIKSFTNNPYPLQKKAKKSRQFLLDNYDVDKNMKKIIDLWKGAL</sequence>
<dbReference type="CDD" id="cd03801">
    <property type="entry name" value="GT4_PimA-like"/>
    <property type="match status" value="1"/>
</dbReference>
<evidence type="ECO:0000259" key="1">
    <source>
        <dbReference type="Pfam" id="PF00534"/>
    </source>
</evidence>
<gene>
    <name evidence="2" type="ORF">GCM10008014_30370</name>
</gene>